<dbReference type="GO" id="GO:0005634">
    <property type="term" value="C:nucleus"/>
    <property type="evidence" value="ECO:0007669"/>
    <property type="project" value="TreeGrafter"/>
</dbReference>
<feature type="compositionally biased region" description="Acidic residues" evidence="1">
    <location>
        <begin position="146"/>
        <end position="158"/>
    </location>
</feature>
<dbReference type="AlphaFoldDB" id="A0AAD7RCM2"/>
<feature type="region of interest" description="Disordered" evidence="1">
    <location>
        <begin position="137"/>
        <end position="160"/>
    </location>
</feature>
<dbReference type="SMART" id="SM00517">
    <property type="entry name" value="PolyA"/>
    <property type="match status" value="3"/>
</dbReference>
<dbReference type="PANTHER" id="PTHR46276">
    <property type="entry name" value="E3 UBIQUITIN-PROTEIN LIGASE UBR5"/>
    <property type="match status" value="1"/>
</dbReference>
<evidence type="ECO:0000256" key="1">
    <source>
        <dbReference type="SAM" id="MobiDB-lite"/>
    </source>
</evidence>
<dbReference type="GO" id="GO:0000209">
    <property type="term" value="P:protein polyubiquitination"/>
    <property type="evidence" value="ECO:0007669"/>
    <property type="project" value="TreeGrafter"/>
</dbReference>
<feature type="domain" description="PABC" evidence="2">
    <location>
        <begin position="1"/>
        <end position="67"/>
    </location>
</feature>
<evidence type="ECO:0000259" key="2">
    <source>
        <dbReference type="PROSITE" id="PS51309"/>
    </source>
</evidence>
<dbReference type="GO" id="GO:0003723">
    <property type="term" value="F:RNA binding"/>
    <property type="evidence" value="ECO:0007669"/>
    <property type="project" value="InterPro"/>
</dbReference>
<dbReference type="PROSITE" id="PS51309">
    <property type="entry name" value="PABC"/>
    <property type="match status" value="1"/>
</dbReference>
<dbReference type="InterPro" id="IPR002004">
    <property type="entry name" value="PABP_HYD_C"/>
</dbReference>
<sequence length="252" mass="28072">MEDEEEVEVLGEQLYDLIYPRHAEMAGKLTGMLLELPGSVLAEMLQDDTMLTKALDKALSALQLSRDTCSEMESHGEDEASTSSDSVGEQLYKLMDIYNTGLTEKITGMLLEQKKLEVQKLLSDPGLLEERVNIALQTLQDRQSPEETDASDSSDPDDTERLGEKLFMVVHQINAVKCADITGMLLEMDRGTLRQVLSDRAMLEAAVQRAQNTCFRKHADMSTGMFQELGRTKSYRETASVKAHGQTTSVFV</sequence>
<dbReference type="Pfam" id="PF00658">
    <property type="entry name" value="MLLE"/>
    <property type="match status" value="3"/>
</dbReference>
<dbReference type="SUPFAM" id="SSF63570">
    <property type="entry name" value="PABC (PABP) domain"/>
    <property type="match status" value="3"/>
</dbReference>
<dbReference type="GO" id="GO:0034450">
    <property type="term" value="F:ubiquitin-ubiquitin ligase activity"/>
    <property type="evidence" value="ECO:0007669"/>
    <property type="project" value="TreeGrafter"/>
</dbReference>
<dbReference type="GO" id="GO:0005737">
    <property type="term" value="C:cytoplasm"/>
    <property type="evidence" value="ECO:0007669"/>
    <property type="project" value="TreeGrafter"/>
</dbReference>
<dbReference type="GO" id="GO:0090263">
    <property type="term" value="P:positive regulation of canonical Wnt signaling pathway"/>
    <property type="evidence" value="ECO:0007669"/>
    <property type="project" value="TreeGrafter"/>
</dbReference>
<keyword evidence="4" id="KW-1185">Reference proteome</keyword>
<comment type="caution">
    <text evidence="3">The sequence shown here is derived from an EMBL/GenBank/DDBJ whole genome shotgun (WGS) entry which is preliminary data.</text>
</comment>
<name>A0AAD7RCM2_9TELE</name>
<gene>
    <name evidence="3" type="ORF">AAFF_G00255290</name>
</gene>
<dbReference type="InterPro" id="IPR036053">
    <property type="entry name" value="PABP-dom"/>
</dbReference>
<accession>A0AAD7RCM2</accession>
<protein>
    <recommendedName>
        <fullName evidence="2">PABC domain-containing protein</fullName>
    </recommendedName>
</protein>
<evidence type="ECO:0000313" key="4">
    <source>
        <dbReference type="Proteomes" id="UP001221898"/>
    </source>
</evidence>
<dbReference type="EMBL" id="JAINUG010000345">
    <property type="protein sequence ID" value="KAJ8377620.1"/>
    <property type="molecule type" value="Genomic_DNA"/>
</dbReference>
<evidence type="ECO:0000313" key="3">
    <source>
        <dbReference type="EMBL" id="KAJ8377620.1"/>
    </source>
</evidence>
<proteinExistence type="predicted"/>
<dbReference type="PANTHER" id="PTHR46276:SF1">
    <property type="entry name" value="E3 UBIQUITIN-PROTEIN LIGASE UBR5"/>
    <property type="match status" value="1"/>
</dbReference>
<organism evidence="3 4">
    <name type="scientific">Aldrovandia affinis</name>
    <dbReference type="NCBI Taxonomy" id="143900"/>
    <lineage>
        <taxon>Eukaryota</taxon>
        <taxon>Metazoa</taxon>
        <taxon>Chordata</taxon>
        <taxon>Craniata</taxon>
        <taxon>Vertebrata</taxon>
        <taxon>Euteleostomi</taxon>
        <taxon>Actinopterygii</taxon>
        <taxon>Neopterygii</taxon>
        <taxon>Teleostei</taxon>
        <taxon>Notacanthiformes</taxon>
        <taxon>Halosauridae</taxon>
        <taxon>Aldrovandia</taxon>
    </lineage>
</organism>
<reference evidence="3" key="1">
    <citation type="journal article" date="2023" name="Science">
        <title>Genome structures resolve the early diversification of teleost fishes.</title>
        <authorList>
            <person name="Parey E."/>
            <person name="Louis A."/>
            <person name="Montfort J."/>
            <person name="Bouchez O."/>
            <person name="Roques C."/>
            <person name="Iampietro C."/>
            <person name="Lluch J."/>
            <person name="Castinel A."/>
            <person name="Donnadieu C."/>
            <person name="Desvignes T."/>
            <person name="Floi Bucao C."/>
            <person name="Jouanno E."/>
            <person name="Wen M."/>
            <person name="Mejri S."/>
            <person name="Dirks R."/>
            <person name="Jansen H."/>
            <person name="Henkel C."/>
            <person name="Chen W.J."/>
            <person name="Zahm M."/>
            <person name="Cabau C."/>
            <person name="Klopp C."/>
            <person name="Thompson A.W."/>
            <person name="Robinson-Rechavi M."/>
            <person name="Braasch I."/>
            <person name="Lecointre G."/>
            <person name="Bobe J."/>
            <person name="Postlethwait J.H."/>
            <person name="Berthelot C."/>
            <person name="Roest Crollius H."/>
            <person name="Guiguen Y."/>
        </authorList>
    </citation>
    <scope>NUCLEOTIDE SEQUENCE</scope>
    <source>
        <strain evidence="3">NC1722</strain>
    </source>
</reference>
<dbReference type="Gene3D" id="1.10.1900.10">
    <property type="entry name" value="c-terminal domain of poly(a) binding protein"/>
    <property type="match status" value="3"/>
</dbReference>
<dbReference type="Proteomes" id="UP001221898">
    <property type="component" value="Unassembled WGS sequence"/>
</dbReference>